<comment type="caution">
    <text evidence="1">The sequence shown here is derived from an EMBL/GenBank/DDBJ whole genome shotgun (WGS) entry which is preliminary data.</text>
</comment>
<organism evidence="1 2">
    <name type="scientific">Melastoma candidum</name>
    <dbReference type="NCBI Taxonomy" id="119954"/>
    <lineage>
        <taxon>Eukaryota</taxon>
        <taxon>Viridiplantae</taxon>
        <taxon>Streptophyta</taxon>
        <taxon>Embryophyta</taxon>
        <taxon>Tracheophyta</taxon>
        <taxon>Spermatophyta</taxon>
        <taxon>Magnoliopsida</taxon>
        <taxon>eudicotyledons</taxon>
        <taxon>Gunneridae</taxon>
        <taxon>Pentapetalae</taxon>
        <taxon>rosids</taxon>
        <taxon>malvids</taxon>
        <taxon>Myrtales</taxon>
        <taxon>Melastomataceae</taxon>
        <taxon>Melastomatoideae</taxon>
        <taxon>Melastomateae</taxon>
        <taxon>Melastoma</taxon>
    </lineage>
</organism>
<evidence type="ECO:0000313" key="2">
    <source>
        <dbReference type="Proteomes" id="UP001057402"/>
    </source>
</evidence>
<dbReference type="EMBL" id="CM042884">
    <property type="protein sequence ID" value="KAI4370874.1"/>
    <property type="molecule type" value="Genomic_DNA"/>
</dbReference>
<evidence type="ECO:0000313" key="1">
    <source>
        <dbReference type="EMBL" id="KAI4370874.1"/>
    </source>
</evidence>
<sequence length="301" mass="32367">MKMSVVVVFAALLLPSAVLSLEVSVYSMVMLPNNTIGPAYITFLPGSPVVALTGISNGDYGWNGTLCDNNTSPSLFGTCGRALGIATNTSGFIYFCDAYKGLFGVGPSGGPATLLFPYLFFCNAVDIDSIGMVYFTDGSQKYRNNSLARINDTSGRLLRYDPNTRDVTVLATGLATPTGIALSSDNSYILITQLIKDTILKFYITGPKVDSLEVFARNIPGASNVRRSLDGSNYYVPQNPKPYSHFLLRINSTGNVQANLSIAGPYSNIAYFRDARPVSPTAFYIGSQYANFLGVATIFGF</sequence>
<protein>
    <submittedName>
        <fullName evidence="1">Uncharacterized protein</fullName>
    </submittedName>
</protein>
<reference evidence="2" key="1">
    <citation type="journal article" date="2023" name="Front. Plant Sci.">
        <title>Chromosomal-level genome assembly of Melastoma candidum provides insights into trichome evolution.</title>
        <authorList>
            <person name="Zhong Y."/>
            <person name="Wu W."/>
            <person name="Sun C."/>
            <person name="Zou P."/>
            <person name="Liu Y."/>
            <person name="Dai S."/>
            <person name="Zhou R."/>
        </authorList>
    </citation>
    <scope>NUCLEOTIDE SEQUENCE [LARGE SCALE GENOMIC DNA]</scope>
</reference>
<accession>A0ACB9QWC6</accession>
<name>A0ACB9QWC6_9MYRT</name>
<gene>
    <name evidence="1" type="ORF">MLD38_019174</name>
</gene>
<dbReference type="Proteomes" id="UP001057402">
    <property type="component" value="Chromosome 5"/>
</dbReference>
<keyword evidence="2" id="KW-1185">Reference proteome</keyword>
<proteinExistence type="predicted"/>